<accession>K5Z5S7</accession>
<keyword evidence="9" id="KW-0547">Nucleotide-binding</keyword>
<feature type="transmembrane region" description="Helical" evidence="17">
    <location>
        <begin position="484"/>
        <end position="510"/>
    </location>
</feature>
<evidence type="ECO:0000256" key="10">
    <source>
        <dbReference type="ARBA" id="ARBA00022777"/>
    </source>
</evidence>
<dbReference type="InterPro" id="IPR050445">
    <property type="entry name" value="Bact_polysacc_biosynth/exp"/>
</dbReference>
<evidence type="ECO:0000259" key="18">
    <source>
        <dbReference type="Pfam" id="PF02706"/>
    </source>
</evidence>
<reference evidence="21 22" key="1">
    <citation type="submission" date="2012-02" db="EMBL/GenBank/DDBJ databases">
        <title>The Genome Sequence of Parabacteroides goldsteinii CL02T12C30.</title>
        <authorList>
            <consortium name="The Broad Institute Genome Sequencing Platform"/>
            <person name="Earl A."/>
            <person name="Ward D."/>
            <person name="Feldgarden M."/>
            <person name="Gevers D."/>
            <person name="Zitomersky N.L."/>
            <person name="Coyne M.J."/>
            <person name="Comstock L.E."/>
            <person name="Young S.K."/>
            <person name="Zeng Q."/>
            <person name="Gargeya S."/>
            <person name="Fitzgerald M."/>
            <person name="Haas B."/>
            <person name="Abouelleil A."/>
            <person name="Alvarado L."/>
            <person name="Arachchi H.M."/>
            <person name="Berlin A."/>
            <person name="Chapman S.B."/>
            <person name="Gearin G."/>
            <person name="Goldberg J."/>
            <person name="Griggs A."/>
            <person name="Gujja S."/>
            <person name="Hansen M."/>
            <person name="Heiman D."/>
            <person name="Howarth C."/>
            <person name="Larimer J."/>
            <person name="Lui A."/>
            <person name="MacDonald P.J.P."/>
            <person name="McCowen C."/>
            <person name="Montmayeur A."/>
            <person name="Murphy C."/>
            <person name="Neiman D."/>
            <person name="Pearson M."/>
            <person name="Priest M."/>
            <person name="Roberts A."/>
            <person name="Saif S."/>
            <person name="Shea T."/>
            <person name="Sisk P."/>
            <person name="Stolte C."/>
            <person name="Sykes S."/>
            <person name="Wortman J."/>
            <person name="Nusbaum C."/>
            <person name="Birren B."/>
        </authorList>
    </citation>
    <scope>NUCLEOTIDE SEQUENCE [LARGE SCALE GENOMIC DNA]</scope>
    <source>
        <strain evidence="21 22">CL02T12C30</strain>
    </source>
</reference>
<dbReference type="PATRIC" id="fig|999418.3.peg.5252"/>
<evidence type="ECO:0000256" key="8">
    <source>
        <dbReference type="ARBA" id="ARBA00022692"/>
    </source>
</evidence>
<evidence type="ECO:0000256" key="1">
    <source>
        <dbReference type="ARBA" id="ARBA00004429"/>
    </source>
</evidence>
<feature type="domain" description="Polysaccharide chain length determinant N-terminal" evidence="18">
    <location>
        <begin position="16"/>
        <end position="105"/>
    </location>
</feature>
<dbReference type="SUPFAM" id="SSF52540">
    <property type="entry name" value="P-loop containing nucleoside triphosphate hydrolases"/>
    <property type="match status" value="1"/>
</dbReference>
<dbReference type="AlphaFoldDB" id="K5Z5S7"/>
<feature type="domain" description="AAA" evidence="19">
    <location>
        <begin position="588"/>
        <end position="698"/>
    </location>
</feature>
<keyword evidence="12 17" id="KW-1133">Transmembrane helix</keyword>
<comment type="similarity">
    <text evidence="2">Belongs to the CpsD/CapB family.</text>
</comment>
<evidence type="ECO:0000256" key="17">
    <source>
        <dbReference type="SAM" id="Phobius"/>
    </source>
</evidence>
<protein>
    <recommendedName>
        <fullName evidence="4">non-specific protein-tyrosine kinase</fullName>
        <ecNumber evidence="4">2.7.10.2</ecNumber>
    </recommendedName>
</protein>
<dbReference type="EC" id="2.7.10.2" evidence="4"/>
<feature type="transmembrane region" description="Helical" evidence="17">
    <location>
        <begin position="30"/>
        <end position="48"/>
    </location>
</feature>
<evidence type="ECO:0000256" key="2">
    <source>
        <dbReference type="ARBA" id="ARBA00007316"/>
    </source>
</evidence>
<name>K5Z5S7_9BACT</name>
<dbReference type="GO" id="GO:0005524">
    <property type="term" value="F:ATP binding"/>
    <property type="evidence" value="ECO:0007669"/>
    <property type="project" value="UniProtKB-KW"/>
</dbReference>
<evidence type="ECO:0000256" key="11">
    <source>
        <dbReference type="ARBA" id="ARBA00022840"/>
    </source>
</evidence>
<evidence type="ECO:0000259" key="19">
    <source>
        <dbReference type="Pfam" id="PF13614"/>
    </source>
</evidence>
<proteinExistence type="inferred from homology"/>
<dbReference type="Gene3D" id="3.40.50.300">
    <property type="entry name" value="P-loop containing nucleotide triphosphate hydrolases"/>
    <property type="match status" value="1"/>
</dbReference>
<keyword evidence="11" id="KW-0067">ATP-binding</keyword>
<evidence type="ECO:0000313" key="21">
    <source>
        <dbReference type="EMBL" id="EKN06716.1"/>
    </source>
</evidence>
<keyword evidence="14" id="KW-0829">Tyrosine-protein kinase</keyword>
<feature type="coiled-coil region" evidence="16">
    <location>
        <begin position="275"/>
        <end position="302"/>
    </location>
</feature>
<keyword evidence="8 17" id="KW-0812">Transmembrane</keyword>
<dbReference type="InterPro" id="IPR003856">
    <property type="entry name" value="LPS_length_determ_N"/>
</dbReference>
<evidence type="ECO:0000259" key="20">
    <source>
        <dbReference type="Pfam" id="PF13807"/>
    </source>
</evidence>
<evidence type="ECO:0000256" key="15">
    <source>
        <dbReference type="ARBA" id="ARBA00051245"/>
    </source>
</evidence>
<dbReference type="PANTHER" id="PTHR32309">
    <property type="entry name" value="TYROSINE-PROTEIN KINASE"/>
    <property type="match status" value="1"/>
</dbReference>
<keyword evidence="10" id="KW-0418">Kinase</keyword>
<dbReference type="InterPro" id="IPR032807">
    <property type="entry name" value="GNVR"/>
</dbReference>
<gene>
    <name evidence="21" type="ORF">HMPREF1076_05186</name>
</gene>
<keyword evidence="7" id="KW-0808">Transferase</keyword>
<dbReference type="CDD" id="cd05387">
    <property type="entry name" value="BY-kinase"/>
    <property type="match status" value="1"/>
</dbReference>
<evidence type="ECO:0000313" key="22">
    <source>
        <dbReference type="Proteomes" id="UP000006330"/>
    </source>
</evidence>
<comment type="subcellular location">
    <subcellularLocation>
        <location evidence="1">Cell inner membrane</location>
        <topology evidence="1">Multi-pass membrane protein</topology>
    </subcellularLocation>
</comment>
<dbReference type="Proteomes" id="UP000006330">
    <property type="component" value="Unassembled WGS sequence"/>
</dbReference>
<evidence type="ECO:0000256" key="9">
    <source>
        <dbReference type="ARBA" id="ARBA00022741"/>
    </source>
</evidence>
<evidence type="ECO:0000256" key="6">
    <source>
        <dbReference type="ARBA" id="ARBA00022519"/>
    </source>
</evidence>
<evidence type="ECO:0000256" key="14">
    <source>
        <dbReference type="ARBA" id="ARBA00023137"/>
    </source>
</evidence>
<keyword evidence="13 17" id="KW-0472">Membrane</keyword>
<comment type="similarity">
    <text evidence="3">Belongs to the etk/wzc family.</text>
</comment>
<dbReference type="EMBL" id="AGZO01000041">
    <property type="protein sequence ID" value="EKN06716.1"/>
    <property type="molecule type" value="Genomic_DNA"/>
</dbReference>
<comment type="caution">
    <text evidence="21">The sequence shown here is derived from an EMBL/GenBank/DDBJ whole genome shotgun (WGS) entry which is preliminary data.</text>
</comment>
<evidence type="ECO:0000256" key="5">
    <source>
        <dbReference type="ARBA" id="ARBA00022475"/>
    </source>
</evidence>
<dbReference type="HOGENOM" id="CLU_009912_6_0_10"/>
<dbReference type="GO" id="GO:0005886">
    <property type="term" value="C:plasma membrane"/>
    <property type="evidence" value="ECO:0007669"/>
    <property type="project" value="UniProtKB-SubCell"/>
</dbReference>
<dbReference type="InterPro" id="IPR025669">
    <property type="entry name" value="AAA_dom"/>
</dbReference>
<keyword evidence="6" id="KW-0997">Cell inner membrane</keyword>
<evidence type="ECO:0000256" key="7">
    <source>
        <dbReference type="ARBA" id="ARBA00022679"/>
    </source>
</evidence>
<evidence type="ECO:0000256" key="4">
    <source>
        <dbReference type="ARBA" id="ARBA00011903"/>
    </source>
</evidence>
<evidence type="ECO:0000256" key="13">
    <source>
        <dbReference type="ARBA" id="ARBA00023136"/>
    </source>
</evidence>
<dbReference type="InterPro" id="IPR027417">
    <property type="entry name" value="P-loop_NTPase"/>
</dbReference>
<organism evidence="21 22">
    <name type="scientific">Parabacteroides goldsteinii CL02T12C30</name>
    <dbReference type="NCBI Taxonomy" id="999418"/>
    <lineage>
        <taxon>Bacteria</taxon>
        <taxon>Pseudomonadati</taxon>
        <taxon>Bacteroidota</taxon>
        <taxon>Bacteroidia</taxon>
        <taxon>Bacteroidales</taxon>
        <taxon>Tannerellaceae</taxon>
        <taxon>Parabacteroides</taxon>
    </lineage>
</organism>
<dbReference type="FunFam" id="3.40.50.300:FF:000527">
    <property type="entry name" value="Tyrosine-protein kinase etk"/>
    <property type="match status" value="1"/>
</dbReference>
<evidence type="ECO:0000256" key="12">
    <source>
        <dbReference type="ARBA" id="ARBA00022989"/>
    </source>
</evidence>
<dbReference type="Pfam" id="PF13614">
    <property type="entry name" value="AAA_31"/>
    <property type="match status" value="1"/>
</dbReference>
<dbReference type="PANTHER" id="PTHR32309:SF13">
    <property type="entry name" value="FERRIC ENTEROBACTIN TRANSPORT PROTEIN FEPE"/>
    <property type="match status" value="1"/>
</dbReference>
<dbReference type="OrthoDB" id="9794577at2"/>
<dbReference type="GO" id="GO:0042802">
    <property type="term" value="F:identical protein binding"/>
    <property type="evidence" value="ECO:0007669"/>
    <property type="project" value="UniProtKB-ARBA"/>
</dbReference>
<dbReference type="InterPro" id="IPR005702">
    <property type="entry name" value="Wzc-like_C"/>
</dbReference>
<comment type="catalytic activity">
    <reaction evidence="15">
        <text>L-tyrosyl-[protein] + ATP = O-phospho-L-tyrosyl-[protein] + ADP + H(+)</text>
        <dbReference type="Rhea" id="RHEA:10596"/>
        <dbReference type="Rhea" id="RHEA-COMP:10136"/>
        <dbReference type="Rhea" id="RHEA-COMP:20101"/>
        <dbReference type="ChEBI" id="CHEBI:15378"/>
        <dbReference type="ChEBI" id="CHEBI:30616"/>
        <dbReference type="ChEBI" id="CHEBI:46858"/>
        <dbReference type="ChEBI" id="CHEBI:61978"/>
        <dbReference type="ChEBI" id="CHEBI:456216"/>
        <dbReference type="EC" id="2.7.10.2"/>
    </reaction>
</comment>
<dbReference type="GO" id="GO:0004715">
    <property type="term" value="F:non-membrane spanning protein tyrosine kinase activity"/>
    <property type="evidence" value="ECO:0007669"/>
    <property type="project" value="UniProtKB-EC"/>
</dbReference>
<sequence length="773" mass="87570">MNDDKPYIEEWHLKSEFNIRMILDVLIARWHWFAFSVFLCLMLAFVYIRAVPVIYKREAIVQLKNTAQTEEAFNEKQLFEDSNNNIDGEIVIFKSRFLIGEVIRRLGLDIRYSVDDGLKSRDLYTDSPVEISFPDSSFSKPAVFSVVPLPEGGFRIKGLEDDPDGVMKYTFGTPLNSPVGRMIIKRTSFFNSEWLDVPIQVTCSDCESLIDSYLGGLEVERSAKDVNLLTLTYLDTDAKRGDDILNTLIQVYVDESMQDKNMVIRNTAVFIDERLQLINEELGDVENNIESYRKQNQSADLTEEAKIYLENRNRHDIEVTELTNQRELVELVQMYLHDPLKNEHLLPANTGITSVGIEGMIEKYNTTLLERNKLKVNAGDNSPAVKERSSQLASLRNAIAQSLRNTKEAIDMKLNYTRRMQILEIGKISSIPTQQKYVLSVERQQKIKEELFLYLLNKREENALSLATADSNLRIVDKAYASGVAGANALVVLLVAFLVGLLVPGLSFYIRQLLDVKVRGRKDIEKNLTIPFLGEIPRKSKKSGLVAVSQQGRDTVSEAFRIIRSNLDFMLNKKGEAQSIMFTSFNPDSGKTFIATNLAVVLALAGKRVILLEMDIRKGSAKTEDGVIQVGLTNYLSGNVSDAGEIIRKNEWYDGLDVISSGPIPPNPAELLLSNRLDGLVAELKDTYDFILMDTVPYGVVADAQVINRLADLCIYVIREGRFDRRLLPDVEKLYTDGRFSHMAVILNDVCYEQTGYYSYYGYYGYGYGNKKR</sequence>
<feature type="domain" description="Tyrosine-protein kinase G-rich" evidence="20">
    <location>
        <begin position="433"/>
        <end position="511"/>
    </location>
</feature>
<evidence type="ECO:0000256" key="16">
    <source>
        <dbReference type="SAM" id="Coils"/>
    </source>
</evidence>
<dbReference type="NCBIfam" id="TIGR01007">
    <property type="entry name" value="eps_fam"/>
    <property type="match status" value="1"/>
</dbReference>
<keyword evidence="16" id="KW-0175">Coiled coil</keyword>
<evidence type="ECO:0000256" key="3">
    <source>
        <dbReference type="ARBA" id="ARBA00008883"/>
    </source>
</evidence>
<dbReference type="Pfam" id="PF13807">
    <property type="entry name" value="GNVR"/>
    <property type="match status" value="1"/>
</dbReference>
<dbReference type="Pfam" id="PF02706">
    <property type="entry name" value="Wzz"/>
    <property type="match status" value="1"/>
</dbReference>
<dbReference type="RefSeq" id="WP_007659210.1">
    <property type="nucleotide sequence ID" value="NZ_JH976478.1"/>
</dbReference>
<keyword evidence="5" id="KW-1003">Cell membrane</keyword>